<keyword evidence="3" id="KW-1185">Reference proteome</keyword>
<comment type="caution">
    <text evidence="2">The sequence shown here is derived from an EMBL/GenBank/DDBJ whole genome shotgun (WGS) entry which is preliminary data.</text>
</comment>
<gene>
    <name evidence="2" type="ORF">PSACC_01068</name>
</gene>
<dbReference type="AlphaFoldDB" id="A0A2H9TMW5"/>
<keyword evidence="1" id="KW-0472">Membrane</keyword>
<feature type="transmembrane region" description="Helical" evidence="1">
    <location>
        <begin position="193"/>
        <end position="212"/>
    </location>
</feature>
<feature type="transmembrane region" description="Helical" evidence="1">
    <location>
        <begin position="142"/>
        <end position="161"/>
    </location>
</feature>
<evidence type="ECO:0000313" key="2">
    <source>
        <dbReference type="EMBL" id="PJF19095.1"/>
    </source>
</evidence>
<feature type="transmembrane region" description="Helical" evidence="1">
    <location>
        <begin position="12"/>
        <end position="33"/>
    </location>
</feature>
<feature type="transmembrane region" description="Helical" evidence="1">
    <location>
        <begin position="45"/>
        <end position="61"/>
    </location>
</feature>
<evidence type="ECO:0000313" key="3">
    <source>
        <dbReference type="Proteomes" id="UP000240830"/>
    </source>
</evidence>
<dbReference type="Proteomes" id="UP000240830">
    <property type="component" value="Unassembled WGS sequence"/>
</dbReference>
<feature type="transmembrane region" description="Helical" evidence="1">
    <location>
        <begin position="90"/>
        <end position="108"/>
    </location>
</feature>
<feature type="transmembrane region" description="Helical" evidence="1">
    <location>
        <begin position="168"/>
        <end position="187"/>
    </location>
</feature>
<evidence type="ECO:0000256" key="1">
    <source>
        <dbReference type="SAM" id="Phobius"/>
    </source>
</evidence>
<dbReference type="EMBL" id="MTSL01000077">
    <property type="protein sequence ID" value="PJF19095.1"/>
    <property type="molecule type" value="Genomic_DNA"/>
</dbReference>
<sequence>MYLGVGGILIHLFQIISTQHLLVLTGFIVVDLVEISALSDNARRAAVVFVFSVVGEMVLMARFSPQIHILWVWVVLVGGSPFLRGEWKTIAAMVMLAMLVVGTALSNFRDSLPGQERLNRILKPIEWLKPEQRDLLQPWRTIMYTMSFMAYIGFCMLLVWCEVEPSEVGKAAINLFTVVPIIFVFQFRSVVRAILFATAWIGLIMYCDFMILSTCTHTDREATLIACEAAILHAIACIYTQE</sequence>
<proteinExistence type="predicted"/>
<feature type="transmembrane region" description="Helical" evidence="1">
    <location>
        <begin position="67"/>
        <end position="83"/>
    </location>
</feature>
<organism evidence="2 3">
    <name type="scientific">Paramicrosporidium saccamoebae</name>
    <dbReference type="NCBI Taxonomy" id="1246581"/>
    <lineage>
        <taxon>Eukaryota</taxon>
        <taxon>Fungi</taxon>
        <taxon>Fungi incertae sedis</taxon>
        <taxon>Cryptomycota</taxon>
        <taxon>Cryptomycota incertae sedis</taxon>
        <taxon>Paramicrosporidium</taxon>
    </lineage>
</organism>
<accession>A0A2H9TMW5</accession>
<reference evidence="2 3" key="1">
    <citation type="submission" date="2016-10" db="EMBL/GenBank/DDBJ databases">
        <title>The genome of Paramicrosporidium saccamoebae is the missing link in understanding Cryptomycota and Microsporidia evolution.</title>
        <authorList>
            <person name="Quandt C.A."/>
            <person name="Beaudet D."/>
            <person name="Corsaro D."/>
            <person name="Michel R."/>
            <person name="Corradi N."/>
            <person name="James T."/>
        </authorList>
    </citation>
    <scope>NUCLEOTIDE SEQUENCE [LARGE SCALE GENOMIC DNA]</scope>
    <source>
        <strain evidence="2 3">KSL3</strain>
    </source>
</reference>
<name>A0A2H9TMW5_9FUNG</name>
<keyword evidence="1" id="KW-0812">Transmembrane</keyword>
<protein>
    <submittedName>
        <fullName evidence="2">Uncharacterized protein</fullName>
    </submittedName>
</protein>
<keyword evidence="1" id="KW-1133">Transmembrane helix</keyword>